<keyword evidence="2" id="KW-1185">Reference proteome</keyword>
<accession>D3PXW1</accession>
<evidence type="ECO:0008006" key="3">
    <source>
        <dbReference type="Google" id="ProtNLM"/>
    </source>
</evidence>
<gene>
    <name evidence="1" type="ordered locus">Snas_5660</name>
</gene>
<dbReference type="AlphaFoldDB" id="D3PXW1"/>
<dbReference type="GO" id="GO:0009306">
    <property type="term" value="P:protein secretion"/>
    <property type="evidence" value="ECO:0007669"/>
    <property type="project" value="InterPro"/>
</dbReference>
<sequence length="106" mass="11730">MKVVAKKLRDHADSIDDAIDAFKLSEAASKHVKAGNDAFGTLCQWLPPILDAKRDRLDGLMKKAKDILTDDAKAMRTIADEYETTDKDNAVEVEKTIGDLKDVGWV</sequence>
<name>D3PXW1_STANL</name>
<reference evidence="1 2" key="1">
    <citation type="journal article" date="2009" name="Stand. Genomic Sci.">
        <title>Complete genome sequence of Stackebrandtia nassauensis type strain (LLR-40K-21).</title>
        <authorList>
            <person name="Munk C."/>
            <person name="Lapidus A."/>
            <person name="Copeland A."/>
            <person name="Jando M."/>
            <person name="Mayilraj S."/>
            <person name="Glavina Del Rio T."/>
            <person name="Nolan M."/>
            <person name="Chen F."/>
            <person name="Lucas S."/>
            <person name="Tice H."/>
            <person name="Cheng J.F."/>
            <person name="Han C."/>
            <person name="Detter J.C."/>
            <person name="Bruce D."/>
            <person name="Goodwin L."/>
            <person name="Chain P."/>
            <person name="Pitluck S."/>
            <person name="Goker M."/>
            <person name="Ovchinikova G."/>
            <person name="Pati A."/>
            <person name="Ivanova N."/>
            <person name="Mavromatis K."/>
            <person name="Chen A."/>
            <person name="Palaniappan K."/>
            <person name="Land M."/>
            <person name="Hauser L."/>
            <person name="Chang Y.J."/>
            <person name="Jeffries C.D."/>
            <person name="Bristow J."/>
            <person name="Eisen J.A."/>
            <person name="Markowitz V."/>
            <person name="Hugenholtz P."/>
            <person name="Kyrpides N.C."/>
            <person name="Klenk H.P."/>
        </authorList>
    </citation>
    <scope>NUCLEOTIDE SEQUENCE [LARGE SCALE GENOMIC DNA]</scope>
    <source>
        <strain evidence="2">DSM 44728 / CIP 108903 / NRRL B-16338 / NBRC 102104 / LLR-40K-21</strain>
    </source>
</reference>
<dbReference type="HOGENOM" id="CLU_168298_2_0_11"/>
<dbReference type="InterPro" id="IPR022536">
    <property type="entry name" value="EspC"/>
</dbReference>
<dbReference type="STRING" id="446470.Snas_5660"/>
<proteinExistence type="predicted"/>
<dbReference type="KEGG" id="sna:Snas_5660"/>
<dbReference type="RefSeq" id="WP_013020861.1">
    <property type="nucleotide sequence ID" value="NC_013947.1"/>
</dbReference>
<evidence type="ECO:0000313" key="2">
    <source>
        <dbReference type="Proteomes" id="UP000000844"/>
    </source>
</evidence>
<dbReference type="EMBL" id="CP001778">
    <property type="protein sequence ID" value="ADD45290.1"/>
    <property type="molecule type" value="Genomic_DNA"/>
</dbReference>
<evidence type="ECO:0000313" key="1">
    <source>
        <dbReference type="EMBL" id="ADD45290.1"/>
    </source>
</evidence>
<dbReference type="Proteomes" id="UP000000844">
    <property type="component" value="Chromosome"/>
</dbReference>
<dbReference type="Pfam" id="PF10824">
    <property type="entry name" value="T7SS_ESX_EspC"/>
    <property type="match status" value="1"/>
</dbReference>
<organism evidence="1 2">
    <name type="scientific">Stackebrandtia nassauensis (strain DSM 44728 / CIP 108903 / NRRL B-16338 / NBRC 102104 / LLR-40K-21)</name>
    <dbReference type="NCBI Taxonomy" id="446470"/>
    <lineage>
        <taxon>Bacteria</taxon>
        <taxon>Bacillati</taxon>
        <taxon>Actinomycetota</taxon>
        <taxon>Actinomycetes</taxon>
        <taxon>Glycomycetales</taxon>
        <taxon>Glycomycetaceae</taxon>
        <taxon>Stackebrandtia</taxon>
    </lineage>
</organism>
<protein>
    <recommendedName>
        <fullName evidence="3">Excreted virulence factor EspC, type VII ESX diderm</fullName>
    </recommendedName>
</protein>